<comment type="function">
    <text evidence="1 6">Required for the transposition of the insertion element.</text>
</comment>
<dbReference type="AlphaFoldDB" id="A0A2P7U118"/>
<gene>
    <name evidence="7" type="ORF">C7N83_05085</name>
</gene>
<keyword evidence="3 6" id="KW-0815">Transposition</keyword>
<protein>
    <recommendedName>
        <fullName evidence="6">Mutator family transposase</fullName>
    </recommendedName>
</protein>
<dbReference type="PANTHER" id="PTHR33217:SF8">
    <property type="entry name" value="MUTATOR FAMILY TRANSPOSASE"/>
    <property type="match status" value="1"/>
</dbReference>
<dbReference type="EMBL" id="PXYY01000021">
    <property type="protein sequence ID" value="PSJ80657.1"/>
    <property type="molecule type" value="Genomic_DNA"/>
</dbReference>
<keyword evidence="4 6" id="KW-0238">DNA-binding</keyword>
<dbReference type="PANTHER" id="PTHR33217">
    <property type="entry name" value="TRANSPOSASE FOR INSERTION SEQUENCE ELEMENT IS1081"/>
    <property type="match status" value="1"/>
</dbReference>
<evidence type="ECO:0000256" key="4">
    <source>
        <dbReference type="ARBA" id="ARBA00023125"/>
    </source>
</evidence>
<comment type="caution">
    <text evidence="7">The sequence shown here is derived from an EMBL/GenBank/DDBJ whole genome shotgun (WGS) entry which is preliminary data.</text>
</comment>
<dbReference type="Proteomes" id="UP000241868">
    <property type="component" value="Unassembled WGS sequence"/>
</dbReference>
<sequence length="163" mass="17950">MVRFIFTVIWHLMSERYANGGNARWMRYIPSSGPMPSAVKGRYAGTAAYTVPGLNSDGCKELPGLYLSESEGARYWLEVLAGLNNRGIKDILTACADGLAGFDEAVRSIFPQTGVQLCVTRQIRNSLRKGQKAFATDLKPIYREAAEAALDGPEEEWSGNTRK</sequence>
<evidence type="ECO:0000313" key="8">
    <source>
        <dbReference type="Proteomes" id="UP000241868"/>
    </source>
</evidence>
<dbReference type="Pfam" id="PF00872">
    <property type="entry name" value="Transposase_mut"/>
    <property type="match status" value="1"/>
</dbReference>
<reference evidence="7 8" key="1">
    <citation type="submission" date="2018-03" db="EMBL/GenBank/DDBJ databases">
        <title>Neisseria weixii sp. nov., isolated from the intestinal contents of Tibetan Plateau pika (Ochotona curzoniae) in Yushu, Qinghai Province, China.</title>
        <authorList>
            <person name="Gui Z."/>
        </authorList>
    </citation>
    <scope>NUCLEOTIDE SEQUENCE [LARGE SCALE GENOMIC DNA]</scope>
    <source>
        <strain evidence="7 8">ATCC 51483</strain>
    </source>
</reference>
<evidence type="ECO:0000256" key="1">
    <source>
        <dbReference type="ARBA" id="ARBA00002190"/>
    </source>
</evidence>
<dbReference type="GO" id="GO:0003677">
    <property type="term" value="F:DNA binding"/>
    <property type="evidence" value="ECO:0007669"/>
    <property type="project" value="UniProtKB-UniRule"/>
</dbReference>
<proteinExistence type="inferred from homology"/>
<keyword evidence="5 6" id="KW-0233">DNA recombination</keyword>
<organism evidence="7 8">
    <name type="scientific">Neisseria iguanae</name>
    <dbReference type="NCBI Taxonomy" id="90242"/>
    <lineage>
        <taxon>Bacteria</taxon>
        <taxon>Pseudomonadati</taxon>
        <taxon>Pseudomonadota</taxon>
        <taxon>Betaproteobacteria</taxon>
        <taxon>Neisseriales</taxon>
        <taxon>Neisseriaceae</taxon>
        <taxon>Neisseria</taxon>
    </lineage>
</organism>
<dbReference type="GO" id="GO:0006313">
    <property type="term" value="P:DNA transposition"/>
    <property type="evidence" value="ECO:0007669"/>
    <property type="project" value="UniProtKB-UniRule"/>
</dbReference>
<name>A0A2P7U118_9NEIS</name>
<comment type="similarity">
    <text evidence="2 6">Belongs to the transposase mutator family.</text>
</comment>
<dbReference type="InterPro" id="IPR001207">
    <property type="entry name" value="Transposase_mutator"/>
</dbReference>
<evidence type="ECO:0000313" key="7">
    <source>
        <dbReference type="EMBL" id="PSJ80657.1"/>
    </source>
</evidence>
<evidence type="ECO:0000256" key="6">
    <source>
        <dbReference type="RuleBase" id="RU365089"/>
    </source>
</evidence>
<evidence type="ECO:0000256" key="5">
    <source>
        <dbReference type="ARBA" id="ARBA00023172"/>
    </source>
</evidence>
<dbReference type="OrthoDB" id="8574149at2"/>
<dbReference type="GO" id="GO:0004803">
    <property type="term" value="F:transposase activity"/>
    <property type="evidence" value="ECO:0007669"/>
    <property type="project" value="UniProtKB-UniRule"/>
</dbReference>
<keyword evidence="6" id="KW-0814">Transposable element</keyword>
<evidence type="ECO:0000256" key="3">
    <source>
        <dbReference type="ARBA" id="ARBA00022578"/>
    </source>
</evidence>
<evidence type="ECO:0000256" key="2">
    <source>
        <dbReference type="ARBA" id="ARBA00010961"/>
    </source>
</evidence>
<keyword evidence="8" id="KW-1185">Reference proteome</keyword>
<accession>A0A2P7U118</accession>